<keyword evidence="3 7" id="KW-0808">Transferase</keyword>
<keyword evidence="1 7" id="KW-0444">Lipid biosynthesis</keyword>
<dbReference type="GO" id="GO:0103118">
    <property type="term" value="F:UDP-3-O-[(3R)-3-hydroxyacyl]-glucosamine N-acyltransferase activity"/>
    <property type="evidence" value="ECO:0007669"/>
    <property type="project" value="UniProtKB-EC"/>
</dbReference>
<dbReference type="SUPFAM" id="SSF51161">
    <property type="entry name" value="Trimeric LpxA-like enzymes"/>
    <property type="match status" value="1"/>
</dbReference>
<evidence type="ECO:0000313" key="9">
    <source>
        <dbReference type="EMBL" id="MDM5271150.1"/>
    </source>
</evidence>
<keyword evidence="4 7" id="KW-0677">Repeat</keyword>
<dbReference type="InterPro" id="IPR018357">
    <property type="entry name" value="Hexapep_transf_CS"/>
</dbReference>
<evidence type="ECO:0000256" key="6">
    <source>
        <dbReference type="ARBA" id="ARBA00023315"/>
    </source>
</evidence>
<dbReference type="NCBIfam" id="TIGR01853">
    <property type="entry name" value="lipid_A_lpxD"/>
    <property type="match status" value="1"/>
</dbReference>
<dbReference type="PANTHER" id="PTHR43378">
    <property type="entry name" value="UDP-3-O-ACYLGLUCOSAMINE N-ACYLTRANSFERASE"/>
    <property type="match status" value="1"/>
</dbReference>
<organism evidence="9 10">
    <name type="scientific">Sulfurovum zhangzhouensis</name>
    <dbReference type="NCBI Taxonomy" id="3019067"/>
    <lineage>
        <taxon>Bacteria</taxon>
        <taxon>Pseudomonadati</taxon>
        <taxon>Campylobacterota</taxon>
        <taxon>Epsilonproteobacteria</taxon>
        <taxon>Campylobacterales</taxon>
        <taxon>Sulfurovaceae</taxon>
        <taxon>Sulfurovum</taxon>
    </lineage>
</organism>
<keyword evidence="5 7" id="KW-0443">Lipid metabolism</keyword>
<dbReference type="NCBIfam" id="NF002060">
    <property type="entry name" value="PRK00892.1"/>
    <property type="match status" value="1"/>
</dbReference>
<dbReference type="Pfam" id="PF04613">
    <property type="entry name" value="LpxD"/>
    <property type="match status" value="1"/>
</dbReference>
<evidence type="ECO:0000259" key="8">
    <source>
        <dbReference type="Pfam" id="PF04613"/>
    </source>
</evidence>
<proteinExistence type="inferred from homology"/>
<evidence type="ECO:0000256" key="5">
    <source>
        <dbReference type="ARBA" id="ARBA00023098"/>
    </source>
</evidence>
<evidence type="ECO:0000256" key="3">
    <source>
        <dbReference type="ARBA" id="ARBA00022679"/>
    </source>
</evidence>
<keyword evidence="2 7" id="KW-0441">Lipid A biosynthesis</keyword>
<comment type="subunit">
    <text evidence="7">Homotrimer.</text>
</comment>
<dbReference type="RefSeq" id="WP_289412470.1">
    <property type="nucleotide sequence ID" value="NZ_JAQIBD010000001.1"/>
</dbReference>
<evidence type="ECO:0000256" key="2">
    <source>
        <dbReference type="ARBA" id="ARBA00022556"/>
    </source>
</evidence>
<comment type="pathway">
    <text evidence="7">Bacterial outer membrane biogenesis; LPS lipid A biosynthesis.</text>
</comment>
<evidence type="ECO:0000256" key="4">
    <source>
        <dbReference type="ARBA" id="ARBA00022737"/>
    </source>
</evidence>
<comment type="similarity">
    <text evidence="7">Belongs to the transferase hexapeptide repeat family. LpxD subfamily.</text>
</comment>
<dbReference type="PROSITE" id="PS00101">
    <property type="entry name" value="HEXAPEP_TRANSFERASES"/>
    <property type="match status" value="1"/>
</dbReference>
<dbReference type="Gene3D" id="2.160.10.10">
    <property type="entry name" value="Hexapeptide repeat proteins"/>
    <property type="match status" value="1"/>
</dbReference>
<comment type="catalytic activity">
    <reaction evidence="7">
        <text>a UDP-3-O-[(3R)-3-hydroxyacyl]-alpha-D-glucosamine + a (3R)-hydroxyacyl-[ACP] = a UDP-2-N,3-O-bis[(3R)-3-hydroxyacyl]-alpha-D-glucosamine + holo-[ACP] + H(+)</text>
        <dbReference type="Rhea" id="RHEA:53836"/>
        <dbReference type="Rhea" id="RHEA-COMP:9685"/>
        <dbReference type="Rhea" id="RHEA-COMP:9945"/>
        <dbReference type="ChEBI" id="CHEBI:15378"/>
        <dbReference type="ChEBI" id="CHEBI:64479"/>
        <dbReference type="ChEBI" id="CHEBI:78827"/>
        <dbReference type="ChEBI" id="CHEBI:137740"/>
        <dbReference type="ChEBI" id="CHEBI:137748"/>
        <dbReference type="EC" id="2.3.1.191"/>
    </reaction>
</comment>
<reference evidence="9" key="1">
    <citation type="submission" date="2023-01" db="EMBL/GenBank/DDBJ databases">
        <title>Sulfurovum sp. zt1-1 genome assembly.</title>
        <authorList>
            <person name="Wang J."/>
        </authorList>
    </citation>
    <scope>NUCLEOTIDE SEQUENCE</scope>
    <source>
        <strain evidence="9">Zt1-1</strain>
    </source>
</reference>
<evidence type="ECO:0000256" key="7">
    <source>
        <dbReference type="HAMAP-Rule" id="MF_00523"/>
    </source>
</evidence>
<comment type="caution">
    <text evidence="9">The sequence shown here is derived from an EMBL/GenBank/DDBJ whole genome shotgun (WGS) entry which is preliminary data.</text>
</comment>
<feature type="active site" description="Proton acceptor" evidence="7">
    <location>
        <position position="231"/>
    </location>
</feature>
<dbReference type="EC" id="2.3.1.191" evidence="7"/>
<comment type="function">
    <text evidence="7">Catalyzes the N-acylation of UDP-3-O-acylglucosamine using 3-hydroxyacyl-ACP as the acyl donor. Is involved in the biosynthesis of lipid A, a phosphorylated glycolipid that anchors the lipopolysaccharide to the outer membrane of the cell.</text>
</comment>
<dbReference type="Gene3D" id="3.40.1390.10">
    <property type="entry name" value="MurE/MurF, N-terminal domain"/>
    <property type="match status" value="1"/>
</dbReference>
<dbReference type="Proteomes" id="UP001169069">
    <property type="component" value="Unassembled WGS sequence"/>
</dbReference>
<evidence type="ECO:0000313" key="10">
    <source>
        <dbReference type="Proteomes" id="UP001169069"/>
    </source>
</evidence>
<dbReference type="Pfam" id="PF14602">
    <property type="entry name" value="Hexapep_2"/>
    <property type="match status" value="1"/>
</dbReference>
<evidence type="ECO:0000256" key="1">
    <source>
        <dbReference type="ARBA" id="ARBA00022516"/>
    </source>
</evidence>
<sequence>MIYKLSQIAQNIGIEYHGKDLEIEGLHTLSEATPSQISFFNDKKYASQLPHTKAGAVLIQKEHAGLLPETTIALITDEPYLKLALASKFFAHKMKTKTEAPTMGEGCDIDESAKFGEHVTLGNNVTIMAGCYIGDNVTIGSHTLIHPNVTLYHHTKIGQECIIHSGTVIGSDGYGFAHTRMGEHIKIYQNGNAIIEDDVEIGANCTIDRAVFGSTVIRKGSKLDNLIQIGHNCDVGEYSLLAGQSGLAGSTTTGRNVVWGGQSGSAGHLHVGDFSTIAAKSAVTKSLAGGKTYAGFPAIDHKLWLKMQAKISGLLKRK</sequence>
<gene>
    <name evidence="7 9" type="primary">lpxD</name>
    <name evidence="9" type="ORF">PGH07_03085</name>
</gene>
<accession>A0ABT7QWE8</accession>
<name>A0ABT7QWE8_9BACT</name>
<dbReference type="EMBL" id="JAQIBD010000001">
    <property type="protein sequence ID" value="MDM5271150.1"/>
    <property type="molecule type" value="Genomic_DNA"/>
</dbReference>
<keyword evidence="6 7" id="KW-0012">Acyltransferase</keyword>
<dbReference type="InterPro" id="IPR020573">
    <property type="entry name" value="UDP_GlcNAc_AcTrfase_non-rep"/>
</dbReference>
<dbReference type="InterPro" id="IPR007691">
    <property type="entry name" value="LpxD"/>
</dbReference>
<dbReference type="InterPro" id="IPR011004">
    <property type="entry name" value="Trimer_LpxA-like_sf"/>
</dbReference>
<dbReference type="InterPro" id="IPR001451">
    <property type="entry name" value="Hexapep"/>
</dbReference>
<dbReference type="Pfam" id="PF00132">
    <property type="entry name" value="Hexapep"/>
    <property type="match status" value="1"/>
</dbReference>
<protein>
    <recommendedName>
        <fullName evidence="7">UDP-3-O-acylglucosamine N-acyltransferase</fullName>
        <ecNumber evidence="7">2.3.1.191</ecNumber>
    </recommendedName>
</protein>
<dbReference type="CDD" id="cd03352">
    <property type="entry name" value="LbH_LpxD"/>
    <property type="match status" value="1"/>
</dbReference>
<dbReference type="PANTHER" id="PTHR43378:SF2">
    <property type="entry name" value="UDP-3-O-ACYLGLUCOSAMINE N-ACYLTRANSFERASE 1, MITOCHONDRIAL-RELATED"/>
    <property type="match status" value="1"/>
</dbReference>
<keyword evidence="10" id="KW-1185">Reference proteome</keyword>
<feature type="domain" description="UDP-3-O-[3-hydroxymyristoyl] glucosamine N-acyltransferase non-repeat region" evidence="8">
    <location>
        <begin position="20"/>
        <end position="88"/>
    </location>
</feature>
<dbReference type="HAMAP" id="MF_00523">
    <property type="entry name" value="LpxD"/>
    <property type="match status" value="1"/>
</dbReference>